<proteinExistence type="predicted"/>
<name>A0ABQ4NR06_9RHOB</name>
<feature type="domain" description="Ferric oxidoreductase" evidence="6">
    <location>
        <begin position="42"/>
        <end position="152"/>
    </location>
</feature>
<feature type="transmembrane region" description="Helical" evidence="5">
    <location>
        <begin position="32"/>
        <end position="51"/>
    </location>
</feature>
<feature type="transmembrane region" description="Helical" evidence="5">
    <location>
        <begin position="168"/>
        <end position="186"/>
    </location>
</feature>
<dbReference type="Pfam" id="PF01794">
    <property type="entry name" value="Ferric_reduct"/>
    <property type="match status" value="1"/>
</dbReference>
<gene>
    <name evidence="7" type="ORF">JANAI62_34690</name>
</gene>
<evidence type="ECO:0000313" key="7">
    <source>
        <dbReference type="EMBL" id="GIT96846.1"/>
    </source>
</evidence>
<evidence type="ECO:0000256" key="2">
    <source>
        <dbReference type="ARBA" id="ARBA00022692"/>
    </source>
</evidence>
<accession>A0ABQ4NR06</accession>
<dbReference type="InterPro" id="IPR013130">
    <property type="entry name" value="Fe3_Rdtase_TM_dom"/>
</dbReference>
<feature type="transmembrane region" description="Helical" evidence="5">
    <location>
        <begin position="142"/>
        <end position="162"/>
    </location>
</feature>
<organism evidence="7 8">
    <name type="scientific">Jannaschia pagri</name>
    <dbReference type="NCBI Taxonomy" id="2829797"/>
    <lineage>
        <taxon>Bacteria</taxon>
        <taxon>Pseudomonadati</taxon>
        <taxon>Pseudomonadota</taxon>
        <taxon>Alphaproteobacteria</taxon>
        <taxon>Rhodobacterales</taxon>
        <taxon>Roseobacteraceae</taxon>
        <taxon>Jannaschia</taxon>
    </lineage>
</organism>
<evidence type="ECO:0000256" key="1">
    <source>
        <dbReference type="ARBA" id="ARBA00004141"/>
    </source>
</evidence>
<comment type="subcellular location">
    <subcellularLocation>
        <location evidence="1">Membrane</location>
        <topology evidence="1">Multi-pass membrane protein</topology>
    </subcellularLocation>
</comment>
<keyword evidence="2 5" id="KW-0812">Transmembrane</keyword>
<feature type="transmembrane region" description="Helical" evidence="5">
    <location>
        <begin position="71"/>
        <end position="92"/>
    </location>
</feature>
<keyword evidence="4 5" id="KW-0472">Membrane</keyword>
<dbReference type="EMBL" id="BPFH01000008">
    <property type="protein sequence ID" value="GIT96846.1"/>
    <property type="molecule type" value="Genomic_DNA"/>
</dbReference>
<evidence type="ECO:0000256" key="3">
    <source>
        <dbReference type="ARBA" id="ARBA00022989"/>
    </source>
</evidence>
<comment type="caution">
    <text evidence="7">The sequence shown here is derived from an EMBL/GenBank/DDBJ whole genome shotgun (WGS) entry which is preliminary data.</text>
</comment>
<evidence type="ECO:0000256" key="4">
    <source>
        <dbReference type="ARBA" id="ARBA00023136"/>
    </source>
</evidence>
<sequence>MIRNLLIWGTVAIVLIWPMAVAATSPLLAWRDSIYIAAGLSGVFGLALMTVQPLLARGVLPGLDGLHGRRWHRWGGALLLLTVALHIGGLWLTSPPDVIDALTLRSPTPFSVWGVIALWALGLAGTGALVRDRMPPRVWRRVHLAATTVAVTTTVIHAMLIVGTMGTWSKVALSGAALLALGHALYHSRIGWRRGR</sequence>
<feature type="transmembrane region" description="Helical" evidence="5">
    <location>
        <begin position="112"/>
        <end position="130"/>
    </location>
</feature>
<evidence type="ECO:0000313" key="8">
    <source>
        <dbReference type="Proteomes" id="UP000786693"/>
    </source>
</evidence>
<dbReference type="Proteomes" id="UP000786693">
    <property type="component" value="Unassembled WGS sequence"/>
</dbReference>
<keyword evidence="3 5" id="KW-1133">Transmembrane helix</keyword>
<reference evidence="7 8" key="1">
    <citation type="submission" date="2021-05" db="EMBL/GenBank/DDBJ databases">
        <title>Bacteria Genome sequencing.</title>
        <authorList>
            <person name="Takabe Y."/>
            <person name="Nakajima Y."/>
            <person name="Suzuki S."/>
            <person name="Shiozaki T."/>
        </authorList>
    </citation>
    <scope>NUCLEOTIDE SEQUENCE [LARGE SCALE GENOMIC DNA]</scope>
    <source>
        <strain evidence="7 8">AI_62</strain>
    </source>
</reference>
<evidence type="ECO:0000256" key="5">
    <source>
        <dbReference type="SAM" id="Phobius"/>
    </source>
</evidence>
<protein>
    <submittedName>
        <fullName evidence="7">Ferric reductase</fullName>
    </submittedName>
</protein>
<evidence type="ECO:0000259" key="6">
    <source>
        <dbReference type="Pfam" id="PF01794"/>
    </source>
</evidence>
<keyword evidence="8" id="KW-1185">Reference proteome</keyword>